<protein>
    <recommendedName>
        <fullName evidence="4">Mediator of RNA polymerase II transcription subunit 1</fullName>
    </recommendedName>
</protein>
<dbReference type="EMBL" id="VOIH02000005">
    <property type="protein sequence ID" value="KAF3445726.1"/>
    <property type="molecule type" value="Genomic_DNA"/>
</dbReference>
<feature type="compositionally biased region" description="Low complexity" evidence="1">
    <location>
        <begin position="66"/>
        <end position="76"/>
    </location>
</feature>
<keyword evidence="3" id="KW-1185">Reference proteome</keyword>
<evidence type="ECO:0008006" key="4">
    <source>
        <dbReference type="Google" id="ProtNLM"/>
    </source>
</evidence>
<proteinExistence type="predicted"/>
<sequence length="621" mass="66049">MERSEPTLVPQWLRSTGSVTGGGNSAHHFASSSSQSEVTSLSNNTRNRNSKGISDFDTPRSAFLDRSSSSNSRRSSTNGSAKHAYSSFNRSHREKDREKDKDRSSFGDHWERDSSDPLGTIFSRGEKDTLRRSQSMVSRKQGEILPKRISNDLKNSSNTNHANGNGMLSGVGIGSSIQKAVFEKDFPSLGTEGVPDIGRVSSSGFTTAVQSLPVGSSALIGGEGWTSALVEVPVMGSSSTGSFSAQQTVTSTSGSGATSTMAGLNMAETLAQAPSRARTAPQLSVKTQRLEELAIKQSRQLIPVTPSLPKALVPSSSDKSKPKAATRAGETNVTTKSGHQPQTALHNPSQSLRGGSVKSSDTPKSSHGKFLVLKPVWENGVSPTSRDVTSPTNKASSSRAANTQLAVAPPVVSAPLRSPNSQKLSSVERKVAALDLKSGSTLEKRPSLSQVQSRNDFFNLIKKKTSRTSSNVLPDSGTDISSPTMEKSGEVTREVHSAPTSPHPVENGAEVIGNCSSCGDVQRFSDVEEKNICSSEAVYPDEEEAAFLRSLGWEENGGGGEDEGLTEEEINQFYAEYMKLRPSLKHCRGMQPRLSMLSECNATMNVGGVSELSSSESGSDV</sequence>
<feature type="compositionally biased region" description="Polar residues" evidence="1">
    <location>
        <begin position="329"/>
        <end position="365"/>
    </location>
</feature>
<feature type="compositionally biased region" description="Basic and acidic residues" evidence="1">
    <location>
        <begin position="91"/>
        <end position="115"/>
    </location>
</feature>
<feature type="compositionally biased region" description="Polar residues" evidence="1">
    <location>
        <begin position="381"/>
        <end position="405"/>
    </location>
</feature>
<feature type="region of interest" description="Disordered" evidence="1">
    <location>
        <begin position="306"/>
        <end position="406"/>
    </location>
</feature>
<dbReference type="PANTHER" id="PTHR34112:SF18">
    <property type="entry name" value="C-JUN-AMINO-TERMINAL KINASE-INTERACTING PROTEIN"/>
    <property type="match status" value="1"/>
</dbReference>
<feature type="region of interest" description="Disordered" evidence="1">
    <location>
        <begin position="1"/>
        <end position="140"/>
    </location>
</feature>
<evidence type="ECO:0000313" key="3">
    <source>
        <dbReference type="Proteomes" id="UP000796880"/>
    </source>
</evidence>
<dbReference type="OrthoDB" id="848545at2759"/>
<feature type="compositionally biased region" description="Polar residues" evidence="1">
    <location>
        <begin position="468"/>
        <end position="485"/>
    </location>
</feature>
<feature type="compositionally biased region" description="Low complexity" evidence="1">
    <location>
        <begin position="25"/>
        <end position="47"/>
    </location>
</feature>
<dbReference type="Proteomes" id="UP000796880">
    <property type="component" value="Unassembled WGS sequence"/>
</dbReference>
<evidence type="ECO:0000256" key="1">
    <source>
        <dbReference type="SAM" id="MobiDB-lite"/>
    </source>
</evidence>
<dbReference type="PANTHER" id="PTHR34112">
    <property type="entry name" value="C-JUN-AMINO-TERMINAL KINASE-INTERACTING PROTEIN"/>
    <property type="match status" value="1"/>
</dbReference>
<feature type="region of interest" description="Disordered" evidence="1">
    <location>
        <begin position="468"/>
        <end position="488"/>
    </location>
</feature>
<name>A0A8K0H4K2_9ROSA</name>
<gene>
    <name evidence="2" type="ORF">FNV43_RR10902</name>
</gene>
<dbReference type="AlphaFoldDB" id="A0A8K0H4K2"/>
<comment type="caution">
    <text evidence="2">The sequence shown here is derived from an EMBL/GenBank/DDBJ whole genome shotgun (WGS) entry which is preliminary data.</text>
</comment>
<evidence type="ECO:0000313" key="2">
    <source>
        <dbReference type="EMBL" id="KAF3445726.1"/>
    </source>
</evidence>
<organism evidence="2 3">
    <name type="scientific">Rhamnella rubrinervis</name>
    <dbReference type="NCBI Taxonomy" id="2594499"/>
    <lineage>
        <taxon>Eukaryota</taxon>
        <taxon>Viridiplantae</taxon>
        <taxon>Streptophyta</taxon>
        <taxon>Embryophyta</taxon>
        <taxon>Tracheophyta</taxon>
        <taxon>Spermatophyta</taxon>
        <taxon>Magnoliopsida</taxon>
        <taxon>eudicotyledons</taxon>
        <taxon>Gunneridae</taxon>
        <taxon>Pentapetalae</taxon>
        <taxon>rosids</taxon>
        <taxon>fabids</taxon>
        <taxon>Rosales</taxon>
        <taxon>Rhamnaceae</taxon>
        <taxon>rhamnoid group</taxon>
        <taxon>Rhamneae</taxon>
        <taxon>Rhamnella</taxon>
    </lineage>
</organism>
<accession>A0A8K0H4K2</accession>
<reference evidence="2" key="1">
    <citation type="submission" date="2020-03" db="EMBL/GenBank/DDBJ databases">
        <title>A high-quality chromosome-level genome assembly of a woody plant with both climbing and erect habits, Rhamnella rubrinervis.</title>
        <authorList>
            <person name="Lu Z."/>
            <person name="Yang Y."/>
            <person name="Zhu X."/>
            <person name="Sun Y."/>
        </authorList>
    </citation>
    <scope>NUCLEOTIDE SEQUENCE</scope>
    <source>
        <strain evidence="2">BYM</strain>
        <tissue evidence="2">Leaf</tissue>
    </source>
</reference>